<sequence>MDDDSSGDATVDAAALLALLAQAEQQAREDDRHAAGYRDGAVDAYLHAQDLVRGLVGWPVEPKPIIDQP</sequence>
<dbReference type="RefSeq" id="WP_112283298.1">
    <property type="nucleotide sequence ID" value="NZ_MASW01000005.1"/>
</dbReference>
<name>A0A2V4AQ32_9PSEU</name>
<evidence type="ECO:0000313" key="2">
    <source>
        <dbReference type="Proteomes" id="UP000249915"/>
    </source>
</evidence>
<accession>A0A2V4AQ32</accession>
<keyword evidence="2" id="KW-1185">Reference proteome</keyword>
<dbReference type="EMBL" id="MASW01000005">
    <property type="protein sequence ID" value="PXY22697.1"/>
    <property type="molecule type" value="Genomic_DNA"/>
</dbReference>
<gene>
    <name evidence="1" type="ORF">BAY60_23065</name>
</gene>
<dbReference type="Proteomes" id="UP000249915">
    <property type="component" value="Unassembled WGS sequence"/>
</dbReference>
<evidence type="ECO:0000313" key="1">
    <source>
        <dbReference type="EMBL" id="PXY22697.1"/>
    </source>
</evidence>
<organism evidence="1 2">
    <name type="scientific">Prauserella muralis</name>
    <dbReference type="NCBI Taxonomy" id="588067"/>
    <lineage>
        <taxon>Bacteria</taxon>
        <taxon>Bacillati</taxon>
        <taxon>Actinomycetota</taxon>
        <taxon>Actinomycetes</taxon>
        <taxon>Pseudonocardiales</taxon>
        <taxon>Pseudonocardiaceae</taxon>
        <taxon>Prauserella</taxon>
    </lineage>
</organism>
<protein>
    <submittedName>
        <fullName evidence="1">Uncharacterized protein</fullName>
    </submittedName>
</protein>
<dbReference type="AlphaFoldDB" id="A0A2V4AQ32"/>
<reference evidence="1 2" key="1">
    <citation type="submission" date="2016-07" db="EMBL/GenBank/DDBJ databases">
        <title>Draft genome sequence of Prauserella muralis DSM 45305, isolated from a mould-covered wall in an indoor environment.</title>
        <authorList>
            <person name="Ruckert C."/>
            <person name="Albersmeier A."/>
            <person name="Jiang C.-L."/>
            <person name="Jiang Y."/>
            <person name="Kalinowski J."/>
            <person name="Schneider O."/>
            <person name="Winkler A."/>
            <person name="Zotchev S.B."/>
        </authorList>
    </citation>
    <scope>NUCLEOTIDE SEQUENCE [LARGE SCALE GENOMIC DNA]</scope>
    <source>
        <strain evidence="1 2">DSM 45305</strain>
    </source>
</reference>
<comment type="caution">
    <text evidence="1">The sequence shown here is derived from an EMBL/GenBank/DDBJ whole genome shotgun (WGS) entry which is preliminary data.</text>
</comment>
<proteinExistence type="predicted"/>